<reference evidence="3 4" key="1">
    <citation type="submission" date="2015-04" db="EMBL/GenBank/DDBJ databases">
        <title>Lasius niger genome sequencing.</title>
        <authorList>
            <person name="Konorov E.A."/>
            <person name="Nikitin M.A."/>
            <person name="Kirill M.V."/>
            <person name="Chang P."/>
        </authorList>
    </citation>
    <scope>NUCLEOTIDE SEQUENCE [LARGE SCALE GENOMIC DNA]</scope>
    <source>
        <tissue evidence="3">Whole</tissue>
    </source>
</reference>
<evidence type="ECO:0000313" key="4">
    <source>
        <dbReference type="Proteomes" id="UP000036403"/>
    </source>
</evidence>
<comment type="similarity">
    <text evidence="1">Belongs to the mTERF family.</text>
</comment>
<accession>A0A0J7KUG7</accession>
<evidence type="ECO:0000256" key="2">
    <source>
        <dbReference type="ARBA" id="ARBA00022946"/>
    </source>
</evidence>
<dbReference type="GO" id="GO:0003676">
    <property type="term" value="F:nucleic acid binding"/>
    <property type="evidence" value="ECO:0007669"/>
    <property type="project" value="InterPro"/>
</dbReference>
<dbReference type="GO" id="GO:0005759">
    <property type="term" value="C:mitochondrial matrix"/>
    <property type="evidence" value="ECO:0007669"/>
    <property type="project" value="TreeGrafter"/>
</dbReference>
<dbReference type="InterPro" id="IPR038538">
    <property type="entry name" value="MTERF_sf"/>
</dbReference>
<dbReference type="InterPro" id="IPR003690">
    <property type="entry name" value="MTERF"/>
</dbReference>
<keyword evidence="2" id="KW-0809">Transit peptide</keyword>
<name>A0A0J7KUG7_LASNI</name>
<sequence>MARPIVQRMIINLLLKPQPQLQLLKLALPSHLKEHSLVRFISQNRQLHKDVDVLDHTCEVSNYDAYLMNYKPVVRIMVQTLKEILDTTSIETNKIIADNPQLKKRTRANILNNYYNLIDAGVQKSTIVKNAWLLAHENNRLKDKLDCIKVLNMNNDQLIPWLRLTQEELANFVLYTQNDMGPYTYNKIEHLAHRLECSIEKLCKLTVRYTFLLKIPISYIDKKLNILHEYDVSNKHILKDLWVLRYSENHIRHRCELYKDTGNLEVKTWAIRCPLRVIAR</sequence>
<organism evidence="3 4">
    <name type="scientific">Lasius niger</name>
    <name type="common">Black garden ant</name>
    <dbReference type="NCBI Taxonomy" id="67767"/>
    <lineage>
        <taxon>Eukaryota</taxon>
        <taxon>Metazoa</taxon>
        <taxon>Ecdysozoa</taxon>
        <taxon>Arthropoda</taxon>
        <taxon>Hexapoda</taxon>
        <taxon>Insecta</taxon>
        <taxon>Pterygota</taxon>
        <taxon>Neoptera</taxon>
        <taxon>Endopterygota</taxon>
        <taxon>Hymenoptera</taxon>
        <taxon>Apocrita</taxon>
        <taxon>Aculeata</taxon>
        <taxon>Formicoidea</taxon>
        <taxon>Formicidae</taxon>
        <taxon>Formicinae</taxon>
        <taxon>Lasius</taxon>
        <taxon>Lasius</taxon>
    </lineage>
</organism>
<dbReference type="AlphaFoldDB" id="A0A0J7KUG7"/>
<proteinExistence type="inferred from homology"/>
<evidence type="ECO:0000256" key="1">
    <source>
        <dbReference type="ARBA" id="ARBA00007692"/>
    </source>
</evidence>
<dbReference type="PANTHER" id="PTHR15437">
    <property type="entry name" value="TRANSCRIPTION TERMINATION FACTOR, MITOCHONDRIAL"/>
    <property type="match status" value="1"/>
</dbReference>
<dbReference type="Gene3D" id="1.25.70.10">
    <property type="entry name" value="Transcription termination factor 3, mitochondrial"/>
    <property type="match status" value="1"/>
</dbReference>
<dbReference type="EMBL" id="LBMM01003140">
    <property type="protein sequence ID" value="KMQ93904.1"/>
    <property type="molecule type" value="Genomic_DNA"/>
</dbReference>
<dbReference type="GO" id="GO:0006393">
    <property type="term" value="P:termination of mitochondrial transcription"/>
    <property type="evidence" value="ECO:0007669"/>
    <property type="project" value="TreeGrafter"/>
</dbReference>
<dbReference type="PANTHER" id="PTHR15437:SF6">
    <property type="entry name" value="TRANSCRIPTION TERMINATION FACTOR, MITOCHONDRIAL"/>
    <property type="match status" value="1"/>
</dbReference>
<dbReference type="OrthoDB" id="75923at2759"/>
<gene>
    <name evidence="3" type="ORF">RF55_5964</name>
</gene>
<dbReference type="Proteomes" id="UP000036403">
    <property type="component" value="Unassembled WGS sequence"/>
</dbReference>
<keyword evidence="4" id="KW-1185">Reference proteome</keyword>
<protein>
    <submittedName>
        <fullName evidence="3">Mitochondrial transcription termination factor</fullName>
    </submittedName>
</protein>
<dbReference type="PaxDb" id="67767-A0A0J7KUG7"/>
<comment type="caution">
    <text evidence="3">The sequence shown here is derived from an EMBL/GenBank/DDBJ whole genome shotgun (WGS) entry which is preliminary data.</text>
</comment>
<evidence type="ECO:0000313" key="3">
    <source>
        <dbReference type="EMBL" id="KMQ93904.1"/>
    </source>
</evidence>